<dbReference type="Proteomes" id="UP001315278">
    <property type="component" value="Unassembled WGS sequence"/>
</dbReference>
<evidence type="ECO:0000313" key="2">
    <source>
        <dbReference type="EMBL" id="MBR0799583.1"/>
    </source>
</evidence>
<dbReference type="Gene3D" id="3.40.50.1110">
    <property type="entry name" value="SGNH hydrolase"/>
    <property type="match status" value="1"/>
</dbReference>
<evidence type="ECO:0000259" key="1">
    <source>
        <dbReference type="Pfam" id="PF13472"/>
    </source>
</evidence>
<evidence type="ECO:0000313" key="3">
    <source>
        <dbReference type="Proteomes" id="UP001315278"/>
    </source>
</evidence>
<protein>
    <submittedName>
        <fullName evidence="2">Esterase</fullName>
    </submittedName>
</protein>
<reference evidence="3" key="1">
    <citation type="journal article" date="2021" name="ISME J.">
        <title>Evolutionary origin and ecological implication of a unique nif island in free-living Bradyrhizobium lineages.</title>
        <authorList>
            <person name="Tao J."/>
        </authorList>
    </citation>
    <scope>NUCLEOTIDE SEQUENCE [LARGE SCALE GENOMIC DNA]</scope>
    <source>
        <strain evidence="3">SZCCT0434</strain>
    </source>
</reference>
<sequence>MSLLHRLLLFALLGLPLVVLDAANLIHAQVVAIGASNTAGTGYTKGGVMTSEAYPAQLEELLRARGLSVTVKNAGVPGITAGQMLGSLDSVADSGTKVAIIDPMWNEMRLGGSKLDMERNIAEMSRRLKARGIKVIVFQTWPPYFNGSHPSAKAHAIVAAKLLPQVMAALRR</sequence>
<feature type="domain" description="SGNH hydrolase-type esterase" evidence="1">
    <location>
        <begin position="32"/>
        <end position="154"/>
    </location>
</feature>
<accession>A0ABS5FS33</accession>
<dbReference type="EMBL" id="JAFCJH010000040">
    <property type="protein sequence ID" value="MBR0799583.1"/>
    <property type="molecule type" value="Genomic_DNA"/>
</dbReference>
<keyword evidence="3" id="KW-1185">Reference proteome</keyword>
<gene>
    <name evidence="2" type="ORF">JQ615_29845</name>
</gene>
<comment type="caution">
    <text evidence="2">The sequence shown here is derived from an EMBL/GenBank/DDBJ whole genome shotgun (WGS) entry which is preliminary data.</text>
</comment>
<dbReference type="InterPro" id="IPR013830">
    <property type="entry name" value="SGNH_hydro"/>
</dbReference>
<dbReference type="RefSeq" id="WP_212398085.1">
    <property type="nucleotide sequence ID" value="NZ_JAFCKQ010000036.1"/>
</dbReference>
<dbReference type="Pfam" id="PF13472">
    <property type="entry name" value="Lipase_GDSL_2"/>
    <property type="match status" value="1"/>
</dbReference>
<dbReference type="SUPFAM" id="SSF52266">
    <property type="entry name" value="SGNH hydrolase"/>
    <property type="match status" value="1"/>
</dbReference>
<proteinExistence type="predicted"/>
<organism evidence="2 3">
    <name type="scientific">Bradyrhizobium jicamae</name>
    <dbReference type="NCBI Taxonomy" id="280332"/>
    <lineage>
        <taxon>Bacteria</taxon>
        <taxon>Pseudomonadati</taxon>
        <taxon>Pseudomonadota</taxon>
        <taxon>Alphaproteobacteria</taxon>
        <taxon>Hyphomicrobiales</taxon>
        <taxon>Nitrobacteraceae</taxon>
        <taxon>Bradyrhizobium</taxon>
    </lineage>
</organism>
<dbReference type="InterPro" id="IPR036514">
    <property type="entry name" value="SGNH_hydro_sf"/>
</dbReference>
<name>A0ABS5FS33_9BRAD</name>